<comment type="caution">
    <text evidence="2">The sequence shown here is derived from an EMBL/GenBank/DDBJ whole genome shotgun (WGS) entry which is preliminary data.</text>
</comment>
<feature type="region of interest" description="Disordered" evidence="1">
    <location>
        <begin position="175"/>
        <end position="212"/>
    </location>
</feature>
<dbReference type="AlphaFoldDB" id="K0R0N6"/>
<dbReference type="EMBL" id="AGNL01048253">
    <property type="protein sequence ID" value="EJK45773.1"/>
    <property type="molecule type" value="Genomic_DNA"/>
</dbReference>
<proteinExistence type="predicted"/>
<accession>K0R0N6</accession>
<evidence type="ECO:0000313" key="3">
    <source>
        <dbReference type="Proteomes" id="UP000266841"/>
    </source>
</evidence>
<feature type="compositionally biased region" description="Polar residues" evidence="1">
    <location>
        <begin position="124"/>
        <end position="135"/>
    </location>
</feature>
<reference evidence="2 3" key="1">
    <citation type="journal article" date="2012" name="Genome Biol.">
        <title>Genome and low-iron response of an oceanic diatom adapted to chronic iron limitation.</title>
        <authorList>
            <person name="Lommer M."/>
            <person name="Specht M."/>
            <person name="Roy A.S."/>
            <person name="Kraemer L."/>
            <person name="Andreson R."/>
            <person name="Gutowska M.A."/>
            <person name="Wolf J."/>
            <person name="Bergner S.V."/>
            <person name="Schilhabel M.B."/>
            <person name="Klostermeier U.C."/>
            <person name="Beiko R.G."/>
            <person name="Rosenstiel P."/>
            <person name="Hippler M."/>
            <person name="Laroche J."/>
        </authorList>
    </citation>
    <scope>NUCLEOTIDE SEQUENCE [LARGE SCALE GENOMIC DNA]</scope>
    <source>
        <strain evidence="2 3">CCMP1005</strain>
    </source>
</reference>
<protein>
    <submittedName>
        <fullName evidence="2">Uncharacterized protein</fullName>
    </submittedName>
</protein>
<feature type="compositionally biased region" description="Basic and acidic residues" evidence="1">
    <location>
        <begin position="42"/>
        <end position="54"/>
    </location>
</feature>
<evidence type="ECO:0000313" key="2">
    <source>
        <dbReference type="EMBL" id="EJK45773.1"/>
    </source>
</evidence>
<sequence length="212" mass="22878">MVLDSQGAGTAPTQKATLRQTLSTEAHQTAEDNHTSRRRRLVRGETVARGDGAKSETWPAAVEGGISDELSRSRAAIMRGRRNTVDLPTASWDLVAGEERKIDIPREGGDMRGRYKISLHHRSSSTARSGKTNDVASPGAGPGSGGCGPRLFSGTYLFEKTLLLTLRWRCLISHGDDGGAKGRQGGEDDDPTATRRDDSPWMDHRAGAEEIN</sequence>
<organism evidence="2 3">
    <name type="scientific">Thalassiosira oceanica</name>
    <name type="common">Marine diatom</name>
    <dbReference type="NCBI Taxonomy" id="159749"/>
    <lineage>
        <taxon>Eukaryota</taxon>
        <taxon>Sar</taxon>
        <taxon>Stramenopiles</taxon>
        <taxon>Ochrophyta</taxon>
        <taxon>Bacillariophyta</taxon>
        <taxon>Coscinodiscophyceae</taxon>
        <taxon>Thalassiosirophycidae</taxon>
        <taxon>Thalassiosirales</taxon>
        <taxon>Thalassiosiraceae</taxon>
        <taxon>Thalassiosira</taxon>
    </lineage>
</organism>
<name>K0R0N6_THAOC</name>
<gene>
    <name evidence="2" type="ORF">THAOC_35597</name>
</gene>
<evidence type="ECO:0000256" key="1">
    <source>
        <dbReference type="SAM" id="MobiDB-lite"/>
    </source>
</evidence>
<feature type="region of interest" description="Disordered" evidence="1">
    <location>
        <begin position="22"/>
        <end position="59"/>
    </location>
</feature>
<keyword evidence="3" id="KW-1185">Reference proteome</keyword>
<feature type="region of interest" description="Disordered" evidence="1">
    <location>
        <begin position="120"/>
        <end position="146"/>
    </location>
</feature>
<dbReference type="Proteomes" id="UP000266841">
    <property type="component" value="Unassembled WGS sequence"/>
</dbReference>